<evidence type="ECO:0000313" key="21">
    <source>
        <dbReference type="Proteomes" id="UP000243686"/>
    </source>
</evidence>
<comment type="similarity">
    <text evidence="5">Belongs to the TAM41 family.</text>
</comment>
<dbReference type="Pfam" id="PF09139">
    <property type="entry name" value="Tam41_Mmp37"/>
    <property type="match status" value="1"/>
</dbReference>
<dbReference type="GO" id="GO:0032049">
    <property type="term" value="P:cardiolipin biosynthetic process"/>
    <property type="evidence" value="ECO:0007669"/>
    <property type="project" value="InterPro"/>
</dbReference>
<dbReference type="GO" id="GO:0005743">
    <property type="term" value="C:mitochondrial inner membrane"/>
    <property type="evidence" value="ECO:0007669"/>
    <property type="project" value="UniProtKB-SubCell"/>
</dbReference>
<evidence type="ECO:0000256" key="16">
    <source>
        <dbReference type="ARBA" id="ARBA00023209"/>
    </source>
</evidence>
<evidence type="ECO:0000256" key="19">
    <source>
        <dbReference type="ARBA" id="ARBA00031502"/>
    </source>
</evidence>
<name>A0A1S8X443_OPIVI</name>
<evidence type="ECO:0000256" key="8">
    <source>
        <dbReference type="ARBA" id="ARBA00022516"/>
    </source>
</evidence>
<evidence type="ECO:0000256" key="15">
    <source>
        <dbReference type="ARBA" id="ARBA00023136"/>
    </source>
</evidence>
<keyword evidence="13" id="KW-0443">Lipid metabolism</keyword>
<evidence type="ECO:0000256" key="10">
    <source>
        <dbReference type="ARBA" id="ARBA00022695"/>
    </source>
</evidence>
<protein>
    <recommendedName>
        <fullName evidence="7">Phosphatidate cytidylyltransferase, mitochondrial</fullName>
        <ecNumber evidence="6">2.7.7.41</ecNumber>
    </recommendedName>
    <alternativeName>
        <fullName evidence="18">CDP-diacylglycerol synthase</fullName>
    </alternativeName>
    <alternativeName>
        <fullName evidence="19">Mitochondrial translocator assembly and maintenance protein 41 homolog</fullName>
    </alternativeName>
</protein>
<comment type="pathway">
    <text evidence="4">Lipid metabolism.</text>
</comment>
<comment type="cofactor">
    <cofactor evidence="1">
        <name>Mg(2+)</name>
        <dbReference type="ChEBI" id="CHEBI:18420"/>
    </cofactor>
</comment>
<evidence type="ECO:0000256" key="2">
    <source>
        <dbReference type="ARBA" id="ARBA00004443"/>
    </source>
</evidence>
<evidence type="ECO:0000313" key="20">
    <source>
        <dbReference type="EMBL" id="OON21495.1"/>
    </source>
</evidence>
<keyword evidence="21" id="KW-1185">Reference proteome</keyword>
<keyword evidence="15" id="KW-0472">Membrane</keyword>
<keyword evidence="9" id="KW-0808">Transferase</keyword>
<dbReference type="Proteomes" id="UP000243686">
    <property type="component" value="Unassembled WGS sequence"/>
</dbReference>
<keyword evidence="14" id="KW-0496">Mitochondrion</keyword>
<comment type="pathway">
    <text evidence="3">Phospholipid metabolism; CDP-diacylglycerol biosynthesis; CDP-diacylglycerol from sn-glycerol 3-phosphate: step 3/3.</text>
</comment>
<evidence type="ECO:0000256" key="11">
    <source>
        <dbReference type="ARBA" id="ARBA00022792"/>
    </source>
</evidence>
<evidence type="ECO:0000256" key="7">
    <source>
        <dbReference type="ARBA" id="ARBA00018337"/>
    </source>
</evidence>
<dbReference type="InterPro" id="IPR015222">
    <property type="entry name" value="Tam41"/>
</dbReference>
<evidence type="ECO:0000256" key="1">
    <source>
        <dbReference type="ARBA" id="ARBA00001946"/>
    </source>
</evidence>
<dbReference type="GO" id="GO:0016024">
    <property type="term" value="P:CDP-diacylglycerol biosynthetic process"/>
    <property type="evidence" value="ECO:0007669"/>
    <property type="project" value="UniProtKB-UniPathway"/>
</dbReference>
<evidence type="ECO:0000256" key="6">
    <source>
        <dbReference type="ARBA" id="ARBA00012487"/>
    </source>
</evidence>
<evidence type="ECO:0000256" key="12">
    <source>
        <dbReference type="ARBA" id="ARBA00022842"/>
    </source>
</evidence>
<proteinExistence type="inferred from homology"/>
<dbReference type="EMBL" id="KV892110">
    <property type="protein sequence ID" value="OON21495.1"/>
    <property type="molecule type" value="Genomic_DNA"/>
</dbReference>
<accession>A0A1S8X443</accession>
<keyword evidence="8" id="KW-0444">Lipid biosynthesis</keyword>
<keyword evidence="17" id="KW-1208">Phospholipid metabolism</keyword>
<organism evidence="20 21">
    <name type="scientific">Opisthorchis viverrini</name>
    <name type="common">Southeast Asian liver fluke</name>
    <dbReference type="NCBI Taxonomy" id="6198"/>
    <lineage>
        <taxon>Eukaryota</taxon>
        <taxon>Metazoa</taxon>
        <taxon>Spiralia</taxon>
        <taxon>Lophotrochozoa</taxon>
        <taxon>Platyhelminthes</taxon>
        <taxon>Trematoda</taxon>
        <taxon>Digenea</taxon>
        <taxon>Opisthorchiida</taxon>
        <taxon>Opisthorchiata</taxon>
        <taxon>Opisthorchiidae</taxon>
        <taxon>Opisthorchis</taxon>
    </lineage>
</organism>
<dbReference type="PANTHER" id="PTHR13619:SF0">
    <property type="entry name" value="PHOSPHATIDATE CYTIDYLYLTRANSFERASE, MITOCHONDRIAL"/>
    <property type="match status" value="1"/>
</dbReference>
<dbReference type="UniPathway" id="UPA00557">
    <property type="reaction ID" value="UER00614"/>
</dbReference>
<gene>
    <name evidence="20" type="ORF">X801_02609</name>
</gene>
<dbReference type="PANTHER" id="PTHR13619">
    <property type="entry name" value="PHOSPHATIDATE CYTIDYLYLTRANSFERASE, MITOCHONDRIAL"/>
    <property type="match status" value="1"/>
</dbReference>
<comment type="subcellular location">
    <subcellularLocation>
        <location evidence="2">Mitochondrion inner membrane</location>
        <topology evidence="2">Peripheral membrane protein</topology>
        <orientation evidence="2">Matrix side</orientation>
    </subcellularLocation>
</comment>
<evidence type="ECO:0000256" key="5">
    <source>
        <dbReference type="ARBA" id="ARBA00005458"/>
    </source>
</evidence>
<dbReference type="EC" id="2.7.7.41" evidence="6"/>
<evidence type="ECO:0000256" key="9">
    <source>
        <dbReference type="ARBA" id="ARBA00022679"/>
    </source>
</evidence>
<keyword evidence="16" id="KW-0594">Phospholipid biosynthesis</keyword>
<evidence type="ECO:0000256" key="18">
    <source>
        <dbReference type="ARBA" id="ARBA00029893"/>
    </source>
</evidence>
<evidence type="ECO:0000256" key="14">
    <source>
        <dbReference type="ARBA" id="ARBA00023128"/>
    </source>
</evidence>
<keyword evidence="10" id="KW-0548">Nucleotidyltransferase</keyword>
<dbReference type="AlphaFoldDB" id="A0A1S8X443"/>
<keyword evidence="12" id="KW-0460">Magnesium</keyword>
<evidence type="ECO:0000256" key="17">
    <source>
        <dbReference type="ARBA" id="ARBA00023264"/>
    </source>
</evidence>
<keyword evidence="11" id="KW-0999">Mitochondrion inner membrane</keyword>
<evidence type="ECO:0000256" key="4">
    <source>
        <dbReference type="ARBA" id="ARBA00005189"/>
    </source>
</evidence>
<evidence type="ECO:0000256" key="13">
    <source>
        <dbReference type="ARBA" id="ARBA00023098"/>
    </source>
</evidence>
<dbReference type="GO" id="GO:0004605">
    <property type="term" value="F:phosphatidate cytidylyltransferase activity"/>
    <property type="evidence" value="ECO:0007669"/>
    <property type="project" value="UniProtKB-EC"/>
</dbReference>
<evidence type="ECO:0000256" key="3">
    <source>
        <dbReference type="ARBA" id="ARBA00005119"/>
    </source>
</evidence>
<reference evidence="20 21" key="1">
    <citation type="submission" date="2015-03" db="EMBL/GenBank/DDBJ databases">
        <title>Draft genome of the nematode, Opisthorchis viverrini.</title>
        <authorList>
            <person name="Mitreva M."/>
        </authorList>
    </citation>
    <scope>NUCLEOTIDE SEQUENCE [LARGE SCALE GENOMIC DNA]</scope>
    <source>
        <strain evidence="20">Khon Kaen</strain>
    </source>
</reference>
<sequence>MSNQLLLQRIVRTLSPPRETGLIGAFAYGSVAFPQHGRPCSDSQLDLILIVRDPERWHVQNASRYPMHYSFLMRNNPRFFVRTILSRFPGPQILYNPFIPWFDECEGKQLRLKYGVVGHAKIEQDLESWSSLYLAGRLHKPVLWIPLGDEQPPSDSVRNLNKLVSNNLLAAMSYVLLQVNPSRPFLTEFELFRAITSISYDGDWRMLVGEDKNKVDRIVTGQERLSRFQSLYSTTLAHPSLSKHVGLLPTDATSAANEVHFSQPPDSKDVVMSLLNNIPTDVCRRALPGRRFWNCDPREVLAEISAVERQLRLRRTVRRIVMLSSVQQTAFGICTTGPVRSVLYAKEKLRKMLASLGLLNCMHNLEVEL</sequence>